<reference evidence="4 5" key="1">
    <citation type="submission" date="2017-01" db="EMBL/GenBank/DDBJ databases">
        <title>Trade-off between light-utilization and light-protection in marine flavobacteria.</title>
        <authorList>
            <person name="Kumagai Y."/>
            <person name="Yoshizawa S."/>
            <person name="Kogure K."/>
            <person name="Iwasaki W."/>
        </authorList>
    </citation>
    <scope>NUCLEOTIDE SEQUENCE [LARGE SCALE GENOMIC DNA]</scope>
    <source>
        <strain evidence="4 5">KCTC 32109</strain>
    </source>
</reference>
<keyword evidence="5" id="KW-1185">Reference proteome</keyword>
<dbReference type="PANTHER" id="PTHR43397:SF1">
    <property type="entry name" value="ERGOTHIONEINE BIOSYNTHESIS PROTEIN 1"/>
    <property type="match status" value="1"/>
</dbReference>
<dbReference type="InterPro" id="IPR019257">
    <property type="entry name" value="MeTrfase_dom"/>
</dbReference>
<evidence type="ECO:0000256" key="2">
    <source>
        <dbReference type="ARBA" id="ARBA00022679"/>
    </source>
</evidence>
<evidence type="ECO:0000313" key="5">
    <source>
        <dbReference type="Proteomes" id="UP000239747"/>
    </source>
</evidence>
<dbReference type="GO" id="GO:0008168">
    <property type="term" value="F:methyltransferase activity"/>
    <property type="evidence" value="ECO:0007669"/>
    <property type="project" value="UniProtKB-KW"/>
</dbReference>
<accession>A0A2S7U933</accession>
<sequence>MTKQETFQLEFENHVKEGLSAFPKFLSSKYIYDDRGDELFQQIMALPEYYLTKAEFNIVETHKSKLRKVFNAHGAFDLIELGAGDGKKTKVLLKELVLNEVEFTYIPIDISQHAIDDLTHSLTTLLPSLEVQGEQGTYFKVLERLATYNKRPKVIIVLGSNIGNLEHPQAIDFLKKIKEVMSSKDLLFMGFDQKKNPLTIQNAYADSQGVTQEFNRNLLHRINKEMDGNFPVDNFEHWESYDPETGTAKSFLIATESCEVEIKKLQLKTFFKKWETIHCEISQKYDDDTVEWLAHQSGLQIEEIYEDHQKLFKDYLFKIKNKTT</sequence>
<keyword evidence="2 4" id="KW-0808">Transferase</keyword>
<dbReference type="AlphaFoldDB" id="A0A2S7U933"/>
<dbReference type="InterPro" id="IPR051128">
    <property type="entry name" value="EgtD_Methyltrsf_superfamily"/>
</dbReference>
<name>A0A2S7U933_9FLAO</name>
<evidence type="ECO:0000313" key="4">
    <source>
        <dbReference type="EMBL" id="PQJ31140.1"/>
    </source>
</evidence>
<feature type="domain" description="Histidine-specific methyltransferase SAM-dependent" evidence="3">
    <location>
        <begin position="12"/>
        <end position="318"/>
    </location>
</feature>
<dbReference type="InterPro" id="IPR029063">
    <property type="entry name" value="SAM-dependent_MTases_sf"/>
</dbReference>
<dbReference type="PIRSF" id="PIRSF018005">
    <property type="entry name" value="UCP018005"/>
    <property type="match status" value="1"/>
</dbReference>
<comment type="caution">
    <text evidence="4">The sequence shown here is derived from an EMBL/GenBank/DDBJ whole genome shotgun (WGS) entry which is preliminary data.</text>
</comment>
<dbReference type="Gene3D" id="3.40.50.150">
    <property type="entry name" value="Vaccinia Virus protein VP39"/>
    <property type="match status" value="1"/>
</dbReference>
<evidence type="ECO:0000256" key="1">
    <source>
        <dbReference type="ARBA" id="ARBA00022603"/>
    </source>
</evidence>
<dbReference type="Pfam" id="PF10017">
    <property type="entry name" value="Methyltransf_33"/>
    <property type="match status" value="1"/>
</dbReference>
<dbReference type="PANTHER" id="PTHR43397">
    <property type="entry name" value="ERGOTHIONEINE BIOSYNTHESIS PROTEIN 1"/>
    <property type="match status" value="1"/>
</dbReference>
<dbReference type="Proteomes" id="UP000239747">
    <property type="component" value="Unassembled WGS sequence"/>
</dbReference>
<dbReference type="EMBL" id="MTPW01000001">
    <property type="protein sequence ID" value="PQJ31140.1"/>
    <property type="molecule type" value="Genomic_DNA"/>
</dbReference>
<dbReference type="RefSeq" id="WP_105070289.1">
    <property type="nucleotide sequence ID" value="NZ_MTPW01000001.1"/>
</dbReference>
<protein>
    <submittedName>
        <fullName evidence="4">L-histidine N(Alpha)-methyltransferase</fullName>
    </submittedName>
</protein>
<proteinExistence type="predicted"/>
<evidence type="ECO:0000259" key="3">
    <source>
        <dbReference type="Pfam" id="PF10017"/>
    </source>
</evidence>
<dbReference type="GO" id="GO:0032259">
    <property type="term" value="P:methylation"/>
    <property type="evidence" value="ECO:0007669"/>
    <property type="project" value="UniProtKB-KW"/>
</dbReference>
<dbReference type="OrthoDB" id="5289726at2"/>
<keyword evidence="1 4" id="KW-0489">Methyltransferase</keyword>
<organism evidence="4 5">
    <name type="scientific">Nonlabens arenilitoris</name>
    <dbReference type="NCBI Taxonomy" id="1217969"/>
    <lineage>
        <taxon>Bacteria</taxon>
        <taxon>Pseudomonadati</taxon>
        <taxon>Bacteroidota</taxon>
        <taxon>Flavobacteriia</taxon>
        <taxon>Flavobacteriales</taxon>
        <taxon>Flavobacteriaceae</taxon>
        <taxon>Nonlabens</taxon>
    </lineage>
</organism>
<dbReference type="SUPFAM" id="SSF53335">
    <property type="entry name" value="S-adenosyl-L-methionine-dependent methyltransferases"/>
    <property type="match status" value="1"/>
</dbReference>
<dbReference type="InterPro" id="IPR017804">
    <property type="entry name" value="MeTrfase_EgtD-like"/>
</dbReference>
<gene>
    <name evidence="4" type="ORF">BST92_04025</name>
</gene>